<reference evidence="1 2" key="1">
    <citation type="submission" date="2018-08" db="EMBL/GenBank/DDBJ databases">
        <title>A genome reference for cultivated species of the human gut microbiota.</title>
        <authorList>
            <person name="Zou Y."/>
            <person name="Xue W."/>
            <person name="Luo G."/>
        </authorList>
    </citation>
    <scope>NUCLEOTIDE SEQUENCE [LARGE SCALE GENOMIC DNA]</scope>
    <source>
        <strain evidence="1 2">AF48-16</strain>
    </source>
</reference>
<dbReference type="SFLD" id="SFLDG01144">
    <property type="entry name" value="C2.B.4:_PGP_Like"/>
    <property type="match status" value="1"/>
</dbReference>
<accession>A0A415EVH4</accession>
<gene>
    <name evidence="1" type="ORF">DW084_05350</name>
</gene>
<dbReference type="EMBL" id="QRMZ01000005">
    <property type="protein sequence ID" value="RHK07284.1"/>
    <property type="molecule type" value="Genomic_DNA"/>
</dbReference>
<evidence type="ECO:0000313" key="2">
    <source>
        <dbReference type="Proteomes" id="UP000286288"/>
    </source>
</evidence>
<dbReference type="SFLD" id="SFLDS00003">
    <property type="entry name" value="Haloacid_Dehalogenase"/>
    <property type="match status" value="1"/>
</dbReference>
<dbReference type="CDD" id="cd07516">
    <property type="entry name" value="HAD_Pase"/>
    <property type="match status" value="1"/>
</dbReference>
<dbReference type="RefSeq" id="WP_086294401.1">
    <property type="nucleotide sequence ID" value="NZ_JAAVMT010000001.1"/>
</dbReference>
<dbReference type="GO" id="GO:0000287">
    <property type="term" value="F:magnesium ion binding"/>
    <property type="evidence" value="ECO:0007669"/>
    <property type="project" value="TreeGrafter"/>
</dbReference>
<proteinExistence type="predicted"/>
<dbReference type="PANTHER" id="PTHR10000">
    <property type="entry name" value="PHOSPHOSERINE PHOSPHATASE"/>
    <property type="match status" value="1"/>
</dbReference>
<dbReference type="SFLD" id="SFLDG01140">
    <property type="entry name" value="C2.B:_Phosphomannomutase_and_P"/>
    <property type="match status" value="1"/>
</dbReference>
<dbReference type="InterPro" id="IPR000150">
    <property type="entry name" value="Cof"/>
</dbReference>
<dbReference type="PROSITE" id="PS01228">
    <property type="entry name" value="COF_1"/>
    <property type="match status" value="1"/>
</dbReference>
<dbReference type="NCBIfam" id="TIGR00099">
    <property type="entry name" value="Cof-subfamily"/>
    <property type="match status" value="1"/>
</dbReference>
<name>A0A415EVH4_ENTCA</name>
<dbReference type="GO" id="GO:0005829">
    <property type="term" value="C:cytosol"/>
    <property type="evidence" value="ECO:0007669"/>
    <property type="project" value="TreeGrafter"/>
</dbReference>
<dbReference type="AlphaFoldDB" id="A0A415EVH4"/>
<dbReference type="Proteomes" id="UP000286288">
    <property type="component" value="Unassembled WGS sequence"/>
</dbReference>
<dbReference type="InterPro" id="IPR023214">
    <property type="entry name" value="HAD_sf"/>
</dbReference>
<dbReference type="InterPro" id="IPR006379">
    <property type="entry name" value="HAD-SF_hydro_IIB"/>
</dbReference>
<dbReference type="Gene3D" id="3.40.50.1000">
    <property type="entry name" value="HAD superfamily/HAD-like"/>
    <property type="match status" value="1"/>
</dbReference>
<protein>
    <submittedName>
        <fullName evidence="1">Cof-type HAD-IIB family hydrolase</fullName>
    </submittedName>
</protein>
<dbReference type="Pfam" id="PF08282">
    <property type="entry name" value="Hydrolase_3"/>
    <property type="match status" value="1"/>
</dbReference>
<dbReference type="PROSITE" id="PS01229">
    <property type="entry name" value="COF_2"/>
    <property type="match status" value="1"/>
</dbReference>
<dbReference type="Gene3D" id="3.30.1240.10">
    <property type="match status" value="1"/>
</dbReference>
<keyword evidence="1" id="KW-0378">Hydrolase</keyword>
<sequence>MIKLVAIDLDGTLLNPQGELSTSVKQTIQSVRQEKIKIVLCTGRPFYSLAPLIKQLQLHKEDEYVISFNGAVLSDARGETIFFEQAVSYENFLQVLYLGQQLGLNYHVQSKEGIFTSSLVIDQYTAYDSILNRVPIKIVKLDELRHIPIYKVMLVGEKERIDAAIPQILSNWSKQFNHMRSLDCFYEFLPLQASKGQTLQRLTEQLGIQSNEVLAIGDNENDLSMLQFAGISVAMGNAAQTIKQQADYVTKSNEEDGVNHSLLQLLNEKRRIKS</sequence>
<dbReference type="NCBIfam" id="TIGR01484">
    <property type="entry name" value="HAD-SF-IIB"/>
    <property type="match status" value="1"/>
</dbReference>
<comment type="caution">
    <text evidence="1">The sequence shown here is derived from an EMBL/GenBank/DDBJ whole genome shotgun (WGS) entry which is preliminary data.</text>
</comment>
<evidence type="ECO:0000313" key="1">
    <source>
        <dbReference type="EMBL" id="RHK07284.1"/>
    </source>
</evidence>
<dbReference type="PANTHER" id="PTHR10000:SF8">
    <property type="entry name" value="HAD SUPERFAMILY HYDROLASE-LIKE, TYPE 3"/>
    <property type="match status" value="1"/>
</dbReference>
<dbReference type="InterPro" id="IPR036412">
    <property type="entry name" value="HAD-like_sf"/>
</dbReference>
<organism evidence="1 2">
    <name type="scientific">Enterococcus casseliflavus</name>
    <name type="common">Enterococcus flavescens</name>
    <dbReference type="NCBI Taxonomy" id="37734"/>
    <lineage>
        <taxon>Bacteria</taxon>
        <taxon>Bacillati</taxon>
        <taxon>Bacillota</taxon>
        <taxon>Bacilli</taxon>
        <taxon>Lactobacillales</taxon>
        <taxon>Enterococcaceae</taxon>
        <taxon>Enterococcus</taxon>
    </lineage>
</organism>
<dbReference type="SUPFAM" id="SSF56784">
    <property type="entry name" value="HAD-like"/>
    <property type="match status" value="1"/>
</dbReference>
<dbReference type="GO" id="GO:0016791">
    <property type="term" value="F:phosphatase activity"/>
    <property type="evidence" value="ECO:0007669"/>
    <property type="project" value="TreeGrafter"/>
</dbReference>